<keyword evidence="3" id="KW-1185">Reference proteome</keyword>
<comment type="caution">
    <text evidence="2">The sequence shown here is derived from an EMBL/GenBank/DDBJ whole genome shotgun (WGS) entry which is preliminary data.</text>
</comment>
<dbReference type="RefSeq" id="WP_261596124.1">
    <property type="nucleotide sequence ID" value="NZ_VHLL01000001.1"/>
</dbReference>
<protein>
    <submittedName>
        <fullName evidence="2">Uncharacterized protein</fullName>
    </submittedName>
</protein>
<evidence type="ECO:0000313" key="2">
    <source>
        <dbReference type="EMBL" id="MCT8336072.1"/>
    </source>
</evidence>
<proteinExistence type="predicted"/>
<sequence length="187" mass="19531">MSRKIVASLPRSRFSPAIPPLVAVAACTVWAGIAVSVSGAPGPAPSSVLPVFVLVIVILAAAGAATPLPLIPGAVPVRREQQALLAAIAATVPFVAALVINPDRWPGGPAPLLAESVPVFGWFFDGIMGVLPLAVDTLAYRLFFSGFAVFGFYLECVLIAAILYIVLRTVAAFDPGFREERHAEEEG</sequence>
<dbReference type="EMBL" id="VHLL01000001">
    <property type="protein sequence ID" value="MCT8336072.1"/>
    <property type="molecule type" value="Genomic_DNA"/>
</dbReference>
<evidence type="ECO:0000256" key="1">
    <source>
        <dbReference type="SAM" id="Phobius"/>
    </source>
</evidence>
<gene>
    <name evidence="2" type="ORF">FKB36_00800</name>
</gene>
<keyword evidence="1" id="KW-0472">Membrane</keyword>
<evidence type="ECO:0000313" key="3">
    <source>
        <dbReference type="Proteomes" id="UP001065682"/>
    </source>
</evidence>
<accession>A0A9E5DC16</accession>
<dbReference type="PROSITE" id="PS51257">
    <property type="entry name" value="PROKAR_LIPOPROTEIN"/>
    <property type="match status" value="1"/>
</dbReference>
<feature type="transmembrane region" description="Helical" evidence="1">
    <location>
        <begin position="120"/>
        <end position="140"/>
    </location>
</feature>
<organism evidence="2 3">
    <name type="scientific">Methanoculleus formosensis</name>
    <dbReference type="NCBI Taxonomy" id="2590886"/>
    <lineage>
        <taxon>Archaea</taxon>
        <taxon>Methanobacteriati</taxon>
        <taxon>Methanobacteriota</taxon>
        <taxon>Stenosarchaea group</taxon>
        <taxon>Methanomicrobia</taxon>
        <taxon>Methanomicrobiales</taxon>
        <taxon>Methanomicrobiaceae</taxon>
        <taxon>Methanoculleus</taxon>
    </lineage>
</organism>
<feature type="transmembrane region" description="Helical" evidence="1">
    <location>
        <begin position="83"/>
        <end position="100"/>
    </location>
</feature>
<name>A0A9E5DC16_9EURY</name>
<keyword evidence="1" id="KW-1133">Transmembrane helix</keyword>
<feature type="transmembrane region" description="Helical" evidence="1">
    <location>
        <begin position="147"/>
        <end position="167"/>
    </location>
</feature>
<feature type="transmembrane region" description="Helical" evidence="1">
    <location>
        <begin position="49"/>
        <end position="71"/>
    </location>
</feature>
<dbReference type="Proteomes" id="UP001065682">
    <property type="component" value="Unassembled WGS sequence"/>
</dbReference>
<reference evidence="2" key="1">
    <citation type="submission" date="2019-06" db="EMBL/GenBank/DDBJ databases">
        <title>Methanoculleus strain from Tamsui River, Taipei, Taiwan.</title>
        <authorList>
            <person name="You Y.-T."/>
            <person name="Chen S.-C."/>
            <person name="Lai S.-J."/>
            <person name="Lee Y.-C."/>
            <person name="Lai M.-C."/>
        </authorList>
    </citation>
    <scope>NUCLEOTIDE SEQUENCE</scope>
    <source>
        <strain evidence="2">Afa-1</strain>
    </source>
</reference>
<keyword evidence="1" id="KW-0812">Transmembrane</keyword>
<dbReference type="AlphaFoldDB" id="A0A9E5DC16"/>